<evidence type="ECO:0000313" key="2">
    <source>
        <dbReference type="EMBL" id="MFD1522664.1"/>
    </source>
</evidence>
<dbReference type="EMBL" id="JBHUCO010000047">
    <property type="protein sequence ID" value="MFD1522664.1"/>
    <property type="molecule type" value="Genomic_DNA"/>
</dbReference>
<gene>
    <name evidence="2" type="ORF">ACFSJD_34585</name>
</gene>
<feature type="region of interest" description="Disordered" evidence="1">
    <location>
        <begin position="1"/>
        <end position="70"/>
    </location>
</feature>
<comment type="caution">
    <text evidence="2">The sequence shown here is derived from an EMBL/GenBank/DDBJ whole genome shotgun (WGS) entry which is preliminary data.</text>
</comment>
<feature type="compositionally biased region" description="Polar residues" evidence="1">
    <location>
        <begin position="1"/>
        <end position="56"/>
    </location>
</feature>
<dbReference type="RefSeq" id="WP_344728134.1">
    <property type="nucleotide sequence ID" value="NZ_BAAAUS010000049.1"/>
</dbReference>
<dbReference type="Proteomes" id="UP001597114">
    <property type="component" value="Unassembled WGS sequence"/>
</dbReference>
<evidence type="ECO:0000256" key="1">
    <source>
        <dbReference type="SAM" id="MobiDB-lite"/>
    </source>
</evidence>
<sequence length="70" mass="7292">MSTTLNPSFDNRANQHGSNTRATTLNPSFDNGTNQHGIDTGTTPITLNPAISTSEGQPAEHTTPAADRAA</sequence>
<accession>A0ABW4F5J2</accession>
<keyword evidence="3" id="KW-1185">Reference proteome</keyword>
<proteinExistence type="predicted"/>
<protein>
    <submittedName>
        <fullName evidence="2">Uncharacterized protein</fullName>
    </submittedName>
</protein>
<reference evidence="3" key="1">
    <citation type="journal article" date="2019" name="Int. J. Syst. Evol. Microbiol.">
        <title>The Global Catalogue of Microorganisms (GCM) 10K type strain sequencing project: providing services to taxonomists for standard genome sequencing and annotation.</title>
        <authorList>
            <consortium name="The Broad Institute Genomics Platform"/>
            <consortium name="The Broad Institute Genome Sequencing Center for Infectious Disease"/>
            <person name="Wu L."/>
            <person name="Ma J."/>
        </authorList>
    </citation>
    <scope>NUCLEOTIDE SEQUENCE [LARGE SCALE GENOMIC DNA]</scope>
    <source>
        <strain evidence="3">CCM 7043</strain>
    </source>
</reference>
<name>A0ABW4F5J2_9PSEU</name>
<organism evidence="2 3">
    <name type="scientific">Pseudonocardia yunnanensis</name>
    <dbReference type="NCBI Taxonomy" id="58107"/>
    <lineage>
        <taxon>Bacteria</taxon>
        <taxon>Bacillati</taxon>
        <taxon>Actinomycetota</taxon>
        <taxon>Actinomycetes</taxon>
        <taxon>Pseudonocardiales</taxon>
        <taxon>Pseudonocardiaceae</taxon>
        <taxon>Pseudonocardia</taxon>
    </lineage>
</organism>
<evidence type="ECO:0000313" key="3">
    <source>
        <dbReference type="Proteomes" id="UP001597114"/>
    </source>
</evidence>